<feature type="repeat" description="PPR" evidence="3">
    <location>
        <begin position="292"/>
        <end position="326"/>
    </location>
</feature>
<dbReference type="GO" id="GO:0009451">
    <property type="term" value="P:RNA modification"/>
    <property type="evidence" value="ECO:0007669"/>
    <property type="project" value="InterPro"/>
</dbReference>
<dbReference type="OrthoDB" id="185373at2759"/>
<feature type="repeat" description="PPR" evidence="3">
    <location>
        <begin position="88"/>
        <end position="122"/>
    </location>
</feature>
<comment type="similarity">
    <text evidence="1">Belongs to the PPR family. PCMP-H subfamily.</text>
</comment>
<dbReference type="FunFam" id="1.25.40.10:FF:000427">
    <property type="entry name" value="Pentatricopeptide repeat-containing protein chloroplastic"/>
    <property type="match status" value="1"/>
</dbReference>
<evidence type="ECO:0000256" key="3">
    <source>
        <dbReference type="PROSITE-ProRule" id="PRU00708"/>
    </source>
</evidence>
<keyword evidence="2" id="KW-0677">Repeat</keyword>
<dbReference type="PANTHER" id="PTHR47926:SF537">
    <property type="entry name" value="PENTACOTRIPEPTIDE-REPEAT REGION OF PRORP DOMAIN-CONTAINING PROTEIN"/>
    <property type="match status" value="1"/>
</dbReference>
<gene>
    <name evidence="5" type="ORF">HHK36_000489</name>
</gene>
<comment type="caution">
    <text evidence="5">The sequence shown here is derived from an EMBL/GenBank/DDBJ whole genome shotgun (WGS) entry which is preliminary data.</text>
</comment>
<dbReference type="InterPro" id="IPR011990">
    <property type="entry name" value="TPR-like_helical_dom_sf"/>
</dbReference>
<evidence type="ECO:0000256" key="1">
    <source>
        <dbReference type="ARBA" id="ARBA00006643"/>
    </source>
</evidence>
<dbReference type="InterPro" id="IPR046960">
    <property type="entry name" value="PPR_At4g14850-like_plant"/>
</dbReference>
<feature type="domain" description="DYW" evidence="4">
    <location>
        <begin position="507"/>
        <end position="599"/>
    </location>
</feature>
<feature type="repeat" description="PPR" evidence="3">
    <location>
        <begin position="190"/>
        <end position="220"/>
    </location>
</feature>
<feature type="repeat" description="PPR" evidence="3">
    <location>
        <begin position="327"/>
        <end position="357"/>
    </location>
</feature>
<organism evidence="5 6">
    <name type="scientific">Tetracentron sinense</name>
    <name type="common">Spur-leaf</name>
    <dbReference type="NCBI Taxonomy" id="13715"/>
    <lineage>
        <taxon>Eukaryota</taxon>
        <taxon>Viridiplantae</taxon>
        <taxon>Streptophyta</taxon>
        <taxon>Embryophyta</taxon>
        <taxon>Tracheophyta</taxon>
        <taxon>Spermatophyta</taxon>
        <taxon>Magnoliopsida</taxon>
        <taxon>Trochodendrales</taxon>
        <taxon>Trochodendraceae</taxon>
        <taxon>Tetracentron</taxon>
    </lineage>
</organism>
<evidence type="ECO:0000313" key="6">
    <source>
        <dbReference type="Proteomes" id="UP000655225"/>
    </source>
</evidence>
<dbReference type="Pfam" id="PF01535">
    <property type="entry name" value="PPR"/>
    <property type="match status" value="2"/>
</dbReference>
<dbReference type="Gene3D" id="1.25.40.10">
    <property type="entry name" value="Tetratricopeptide repeat domain"/>
    <property type="match status" value="3"/>
</dbReference>
<dbReference type="Pfam" id="PF13041">
    <property type="entry name" value="PPR_2"/>
    <property type="match status" value="2"/>
</dbReference>
<dbReference type="EMBL" id="JABCRI010000001">
    <property type="protein sequence ID" value="KAF8412521.1"/>
    <property type="molecule type" value="Genomic_DNA"/>
</dbReference>
<keyword evidence="6" id="KW-1185">Reference proteome</keyword>
<accession>A0A835A141</accession>
<sequence length="599" mass="66666">MPLWLVAVETRTKFSNSNISLLTNRGFASSSSPSNVKHLKQIHAKLIRNGGILDILTAGKLIADIAVSNPSNLDYAKSVLTRLGYPPNTFMWNSMIRGYAHSPIPREAIFFYHQMLEKGFSPNNYTYPFVLKACTQLMDLNLGLGIHGTIIKRGFEDCDVFIQTSLVSFYASCGSIAIARQLFDRSPERDVTSWNALIKGYVRSNRHMDAISVFRAMQDRRDVQADEITLLGVVLACTQLGALEMGSWVHAYIDKNCVKVGTSLGTALVDMYARCGSIDVAMALFKGIPERDVRTWSVMISGLAINGLASEALDLFLEMQRDGIDPDSVTFTSVLSSCSHAGMVEEGLQILGKMGNFYKVEPTIEHYGCVVDLLGRAGRLDEALGLIRRIPLKPDVVLWGALLVACRAHKNVEMGEMVAKEMLKLDPYHCGAHVFLSNVYASTGRWAQVEQVRSSMKEQGIRKPPGSSLIELGGDVHEFLAGDRSHPQTSEIYMMWDEISRLLSLEGHVRSTNGVLFDIDEEEKEQALSQHSEKLAVAFGLINTRQGAAIRIVKNLRVCDDCHSAMKLISKIFDRLIIIRDRCRFHHFKDGSCSCSDYW</sequence>
<reference evidence="5 6" key="1">
    <citation type="submission" date="2020-04" db="EMBL/GenBank/DDBJ databases">
        <title>Plant Genome Project.</title>
        <authorList>
            <person name="Zhang R.-G."/>
        </authorList>
    </citation>
    <scope>NUCLEOTIDE SEQUENCE [LARGE SCALE GENOMIC DNA]</scope>
    <source>
        <strain evidence="5">YNK0</strain>
        <tissue evidence="5">Leaf</tissue>
    </source>
</reference>
<dbReference type="GO" id="GO:0003729">
    <property type="term" value="F:mRNA binding"/>
    <property type="evidence" value="ECO:0007669"/>
    <property type="project" value="UniProtKB-ARBA"/>
</dbReference>
<dbReference type="GO" id="GO:0008270">
    <property type="term" value="F:zinc ion binding"/>
    <property type="evidence" value="ECO:0007669"/>
    <property type="project" value="InterPro"/>
</dbReference>
<dbReference type="FunFam" id="1.25.40.10:FF:000690">
    <property type="entry name" value="Pentatricopeptide repeat-containing protein"/>
    <property type="match status" value="1"/>
</dbReference>
<dbReference type="PROSITE" id="PS51375">
    <property type="entry name" value="PPR"/>
    <property type="match status" value="4"/>
</dbReference>
<dbReference type="OMA" id="QCDRIYA"/>
<dbReference type="InterPro" id="IPR032867">
    <property type="entry name" value="DYW_dom"/>
</dbReference>
<dbReference type="Pfam" id="PF20430">
    <property type="entry name" value="Eplus_motif"/>
    <property type="match status" value="1"/>
</dbReference>
<proteinExistence type="inferred from homology"/>
<dbReference type="InterPro" id="IPR046848">
    <property type="entry name" value="E_motif"/>
</dbReference>
<protein>
    <recommendedName>
        <fullName evidence="4">DYW domain-containing protein</fullName>
    </recommendedName>
</protein>
<dbReference type="Pfam" id="PF14432">
    <property type="entry name" value="DYW_deaminase"/>
    <property type="match status" value="1"/>
</dbReference>
<dbReference type="InterPro" id="IPR046849">
    <property type="entry name" value="E2_motif"/>
</dbReference>
<dbReference type="PANTHER" id="PTHR47926">
    <property type="entry name" value="PENTATRICOPEPTIDE REPEAT-CONTAINING PROTEIN"/>
    <property type="match status" value="1"/>
</dbReference>
<name>A0A835A141_TETSI</name>
<evidence type="ECO:0000259" key="4">
    <source>
        <dbReference type="Pfam" id="PF14432"/>
    </source>
</evidence>
<dbReference type="NCBIfam" id="TIGR00756">
    <property type="entry name" value="PPR"/>
    <property type="match status" value="4"/>
</dbReference>
<dbReference type="Proteomes" id="UP000655225">
    <property type="component" value="Unassembled WGS sequence"/>
</dbReference>
<dbReference type="Pfam" id="PF20431">
    <property type="entry name" value="E_motif"/>
    <property type="match status" value="1"/>
</dbReference>
<evidence type="ECO:0000313" key="5">
    <source>
        <dbReference type="EMBL" id="KAF8412521.1"/>
    </source>
</evidence>
<dbReference type="InterPro" id="IPR002885">
    <property type="entry name" value="PPR_rpt"/>
</dbReference>
<evidence type="ECO:0000256" key="2">
    <source>
        <dbReference type="ARBA" id="ARBA00022737"/>
    </source>
</evidence>
<dbReference type="AlphaFoldDB" id="A0A835A141"/>